<dbReference type="Proteomes" id="UP001153620">
    <property type="component" value="Chromosome 2"/>
</dbReference>
<dbReference type="AlphaFoldDB" id="A0A9N9WR55"/>
<keyword evidence="3" id="KW-1185">Reference proteome</keyword>
<name>A0A9N9WR55_9DIPT</name>
<reference evidence="2" key="2">
    <citation type="submission" date="2022-10" db="EMBL/GenBank/DDBJ databases">
        <authorList>
            <consortium name="ENA_rothamsted_submissions"/>
            <consortium name="culmorum"/>
            <person name="King R."/>
        </authorList>
    </citation>
    <scope>NUCLEOTIDE SEQUENCE</scope>
</reference>
<evidence type="ECO:0000313" key="3">
    <source>
        <dbReference type="Proteomes" id="UP001153620"/>
    </source>
</evidence>
<dbReference type="OrthoDB" id="10535357at2759"/>
<sequence>MVNYLSFSVFSQYKSNLHSRIMKFKSLALALVAICIVNEVSATFNLCGNNQEVDVCTTCNRPRKVTAPKPHPLQRPSSLSQPLVRTVCRTETVQGPKPFDPIGDICNCGKQIIKPAPLPNIPRPSCLPSLPGLNFGRQSCNCAACNAQSSSPSAPSSGCGHPVRAPEEYQIHNSNKGATIYLEKPKSKSVQHVRPSYGQADVVSVAIARQLANKAKNSVSEKQLQYGSLKEPTIPEREEQKVFKSIKEESIFDTRGEILEIKSNKFQRQHVVSSESESSEEEEVKKPKVHQSFSPAQLKYDQIGYAVYQPSSKPRYVVVKNSETANHDCARSTTRRPHHRHNFRRTGSCGCNKDLVVDQSEISEQSVSFENNSDQYLIPRGRLST</sequence>
<dbReference type="EMBL" id="OU895878">
    <property type="protein sequence ID" value="CAG9805743.1"/>
    <property type="molecule type" value="Genomic_DNA"/>
</dbReference>
<feature type="region of interest" description="Disordered" evidence="1">
    <location>
        <begin position="269"/>
        <end position="290"/>
    </location>
</feature>
<evidence type="ECO:0000256" key="1">
    <source>
        <dbReference type="SAM" id="MobiDB-lite"/>
    </source>
</evidence>
<protein>
    <submittedName>
        <fullName evidence="2">Uncharacterized protein</fullName>
    </submittedName>
</protein>
<reference evidence="2" key="1">
    <citation type="submission" date="2022-01" db="EMBL/GenBank/DDBJ databases">
        <authorList>
            <person name="King R."/>
        </authorList>
    </citation>
    <scope>NUCLEOTIDE SEQUENCE</scope>
</reference>
<accession>A0A9N9WR55</accession>
<evidence type="ECO:0000313" key="2">
    <source>
        <dbReference type="EMBL" id="CAG9805743.1"/>
    </source>
</evidence>
<organism evidence="2 3">
    <name type="scientific">Chironomus riparius</name>
    <dbReference type="NCBI Taxonomy" id="315576"/>
    <lineage>
        <taxon>Eukaryota</taxon>
        <taxon>Metazoa</taxon>
        <taxon>Ecdysozoa</taxon>
        <taxon>Arthropoda</taxon>
        <taxon>Hexapoda</taxon>
        <taxon>Insecta</taxon>
        <taxon>Pterygota</taxon>
        <taxon>Neoptera</taxon>
        <taxon>Endopterygota</taxon>
        <taxon>Diptera</taxon>
        <taxon>Nematocera</taxon>
        <taxon>Chironomoidea</taxon>
        <taxon>Chironomidae</taxon>
        <taxon>Chironominae</taxon>
        <taxon>Chironomus</taxon>
    </lineage>
</organism>
<proteinExistence type="predicted"/>
<gene>
    <name evidence="2" type="ORF">CHIRRI_LOCUS8612</name>
</gene>